<feature type="region of interest" description="Disordered" evidence="1">
    <location>
        <begin position="44"/>
        <end position="76"/>
    </location>
</feature>
<proteinExistence type="predicted"/>
<dbReference type="AlphaFoldDB" id="A0A5B7FFW6"/>
<protein>
    <submittedName>
        <fullName evidence="2">Uncharacterized protein</fullName>
    </submittedName>
</protein>
<organism evidence="2 3">
    <name type="scientific">Portunus trituberculatus</name>
    <name type="common">Swimming crab</name>
    <name type="synonym">Neptunus trituberculatus</name>
    <dbReference type="NCBI Taxonomy" id="210409"/>
    <lineage>
        <taxon>Eukaryota</taxon>
        <taxon>Metazoa</taxon>
        <taxon>Ecdysozoa</taxon>
        <taxon>Arthropoda</taxon>
        <taxon>Crustacea</taxon>
        <taxon>Multicrustacea</taxon>
        <taxon>Malacostraca</taxon>
        <taxon>Eumalacostraca</taxon>
        <taxon>Eucarida</taxon>
        <taxon>Decapoda</taxon>
        <taxon>Pleocyemata</taxon>
        <taxon>Brachyura</taxon>
        <taxon>Eubrachyura</taxon>
        <taxon>Portunoidea</taxon>
        <taxon>Portunidae</taxon>
        <taxon>Portuninae</taxon>
        <taxon>Portunus</taxon>
    </lineage>
</organism>
<evidence type="ECO:0000313" key="2">
    <source>
        <dbReference type="EMBL" id="MPC43878.1"/>
    </source>
</evidence>
<gene>
    <name evidence="2" type="ORF">E2C01_037532</name>
</gene>
<comment type="caution">
    <text evidence="2">The sequence shown here is derived from an EMBL/GenBank/DDBJ whole genome shotgun (WGS) entry which is preliminary data.</text>
</comment>
<keyword evidence="3" id="KW-1185">Reference proteome</keyword>
<sequence>MYGPLRPHTLVTEDVYHCIVLSQHKPRVKRDRVVLVSLENVPRQTRQRLRPSTTEGTESVPGRLGPASPGKPDDPGVTFIGILNRLTLSGDMKTRALTESSIMPSYSFLQLGTRQRRGMQKGENIPITQSFHNPLSCPNLHPLSPVLLQASAHRYRRTNYFPTEIYPGHGILHCENPWPERKAEDLGTGADEEALGNNLVCPFTLLPRGAEAEPRKEEANHCTTEESTCC</sequence>
<evidence type="ECO:0000313" key="3">
    <source>
        <dbReference type="Proteomes" id="UP000324222"/>
    </source>
</evidence>
<name>A0A5B7FFW6_PORTR</name>
<accession>A0A5B7FFW6</accession>
<evidence type="ECO:0000256" key="1">
    <source>
        <dbReference type="SAM" id="MobiDB-lite"/>
    </source>
</evidence>
<reference evidence="2 3" key="1">
    <citation type="submission" date="2019-05" db="EMBL/GenBank/DDBJ databases">
        <title>Another draft genome of Portunus trituberculatus and its Hox gene families provides insights of decapod evolution.</title>
        <authorList>
            <person name="Jeong J.-H."/>
            <person name="Song I."/>
            <person name="Kim S."/>
            <person name="Choi T."/>
            <person name="Kim D."/>
            <person name="Ryu S."/>
            <person name="Kim W."/>
        </authorList>
    </citation>
    <scope>NUCLEOTIDE SEQUENCE [LARGE SCALE GENOMIC DNA]</scope>
    <source>
        <tissue evidence="2">Muscle</tissue>
    </source>
</reference>
<dbReference type="EMBL" id="VSRR010006027">
    <property type="protein sequence ID" value="MPC43878.1"/>
    <property type="molecule type" value="Genomic_DNA"/>
</dbReference>
<dbReference type="Proteomes" id="UP000324222">
    <property type="component" value="Unassembled WGS sequence"/>
</dbReference>